<evidence type="ECO:0000313" key="5">
    <source>
        <dbReference type="Proteomes" id="UP001164746"/>
    </source>
</evidence>
<organism evidence="4 5">
    <name type="scientific">Mya arenaria</name>
    <name type="common">Soft-shell clam</name>
    <dbReference type="NCBI Taxonomy" id="6604"/>
    <lineage>
        <taxon>Eukaryota</taxon>
        <taxon>Metazoa</taxon>
        <taxon>Spiralia</taxon>
        <taxon>Lophotrochozoa</taxon>
        <taxon>Mollusca</taxon>
        <taxon>Bivalvia</taxon>
        <taxon>Autobranchia</taxon>
        <taxon>Heteroconchia</taxon>
        <taxon>Euheterodonta</taxon>
        <taxon>Imparidentia</taxon>
        <taxon>Neoheterodontei</taxon>
        <taxon>Myida</taxon>
        <taxon>Myoidea</taxon>
        <taxon>Myidae</taxon>
        <taxon>Mya</taxon>
    </lineage>
</organism>
<proteinExistence type="predicted"/>
<name>A0ABY7GAU8_MYAAR</name>
<evidence type="ECO:0000256" key="1">
    <source>
        <dbReference type="ARBA" id="ARBA00022679"/>
    </source>
</evidence>
<reference evidence="4" key="1">
    <citation type="submission" date="2022-11" db="EMBL/GenBank/DDBJ databases">
        <title>Centuries of genome instability and evolution in soft-shell clam transmissible cancer (bioRxiv).</title>
        <authorList>
            <person name="Hart S.F.M."/>
            <person name="Yonemitsu M.A."/>
            <person name="Giersch R.M."/>
            <person name="Beal B.F."/>
            <person name="Arriagada G."/>
            <person name="Davis B.W."/>
            <person name="Ostrander E.A."/>
            <person name="Goff S.P."/>
            <person name="Metzger M.J."/>
        </authorList>
    </citation>
    <scope>NUCLEOTIDE SEQUENCE</scope>
    <source>
        <strain evidence="4">MELC-2E11</strain>
        <tissue evidence="4">Siphon/mantle</tissue>
    </source>
</reference>
<dbReference type="PANTHER" id="PTHR10605">
    <property type="entry name" value="HEPARAN SULFATE SULFOTRANSFERASE"/>
    <property type="match status" value="1"/>
</dbReference>
<sequence length="195" mass="22151">MFPILVTEVMRQNLSTVVGEDSSPVVGKYIVGQKKEQEETELLKLEIDNKVRKELTERGLNKIRDLGRFDLLEQRECKKRLPEALIIGIMKGGTEAFSIFLALNTKVAMSLNTATTMFFTSNYHRGPSWYRDQMMCSTGDQITIEKAPQYMPSASAPLRVYRMNPDMKLIVLVRDPIARAVSHYLQVRIAAPKLA</sequence>
<gene>
    <name evidence="4" type="ORF">MAR_033787</name>
</gene>
<keyword evidence="2" id="KW-0325">Glycoprotein</keyword>
<accession>A0ABY7GAU8</accession>
<evidence type="ECO:0000256" key="2">
    <source>
        <dbReference type="ARBA" id="ARBA00023180"/>
    </source>
</evidence>
<dbReference type="InterPro" id="IPR027417">
    <property type="entry name" value="P-loop_NTPase"/>
</dbReference>
<dbReference type="Proteomes" id="UP001164746">
    <property type="component" value="Chromosome 17"/>
</dbReference>
<dbReference type="InterPro" id="IPR000863">
    <property type="entry name" value="Sulfotransferase_dom"/>
</dbReference>
<dbReference type="Pfam" id="PF00685">
    <property type="entry name" value="Sulfotransfer_1"/>
    <property type="match status" value="1"/>
</dbReference>
<dbReference type="Gene3D" id="3.40.50.300">
    <property type="entry name" value="P-loop containing nucleotide triphosphate hydrolases"/>
    <property type="match status" value="1"/>
</dbReference>
<evidence type="ECO:0000313" key="4">
    <source>
        <dbReference type="EMBL" id="WAR31245.1"/>
    </source>
</evidence>
<dbReference type="PANTHER" id="PTHR10605:SF72">
    <property type="entry name" value="HEPARAN SULFATE 3-O SULFOTRANSFERASE-B, ISOFORM A"/>
    <property type="match status" value="1"/>
</dbReference>
<evidence type="ECO:0000259" key="3">
    <source>
        <dbReference type="Pfam" id="PF00685"/>
    </source>
</evidence>
<feature type="domain" description="Sulfotransferase" evidence="3">
    <location>
        <begin position="83"/>
        <end position="190"/>
    </location>
</feature>
<keyword evidence="1" id="KW-0808">Transferase</keyword>
<dbReference type="EMBL" id="CP111028">
    <property type="protein sequence ID" value="WAR31245.1"/>
    <property type="molecule type" value="Genomic_DNA"/>
</dbReference>
<keyword evidence="5" id="KW-1185">Reference proteome</keyword>
<dbReference type="SUPFAM" id="SSF52540">
    <property type="entry name" value="P-loop containing nucleoside triphosphate hydrolases"/>
    <property type="match status" value="1"/>
</dbReference>
<dbReference type="InterPro" id="IPR037359">
    <property type="entry name" value="NST/OST"/>
</dbReference>
<protein>
    <submittedName>
        <fullName evidence="4">HS3SA-like protein</fullName>
    </submittedName>
</protein>